<keyword evidence="2 5" id="KW-0808">Transferase</keyword>
<dbReference type="Pfam" id="PF00534">
    <property type="entry name" value="Glycos_transf_1"/>
    <property type="match status" value="1"/>
</dbReference>
<dbReference type="PANTHER" id="PTHR12526:SF635">
    <property type="entry name" value="GLYCOSYL TRANSFERASE GROUP 1"/>
    <property type="match status" value="1"/>
</dbReference>
<proteinExistence type="predicted"/>
<dbReference type="EC" id="2.4.-.-" evidence="5"/>
<dbReference type="PANTHER" id="PTHR12526">
    <property type="entry name" value="GLYCOSYLTRANSFERASE"/>
    <property type="match status" value="1"/>
</dbReference>
<dbReference type="EMBL" id="JAXAVV010000014">
    <property type="protein sequence ID" value="MDX8053017.1"/>
    <property type="molecule type" value="Genomic_DNA"/>
</dbReference>
<dbReference type="SUPFAM" id="SSF53756">
    <property type="entry name" value="UDP-Glycosyltransferase/glycogen phosphorylase"/>
    <property type="match status" value="1"/>
</dbReference>
<dbReference type="InterPro" id="IPR028098">
    <property type="entry name" value="Glyco_trans_4-like_N"/>
</dbReference>
<evidence type="ECO:0000313" key="5">
    <source>
        <dbReference type="EMBL" id="MDX8053017.1"/>
    </source>
</evidence>
<dbReference type="RefSeq" id="WP_319986858.1">
    <property type="nucleotide sequence ID" value="NZ_JAXAVV010000014.1"/>
</dbReference>
<evidence type="ECO:0000259" key="3">
    <source>
        <dbReference type="Pfam" id="PF00534"/>
    </source>
</evidence>
<keyword evidence="6" id="KW-1185">Reference proteome</keyword>
<feature type="domain" description="Glycosyltransferase subfamily 4-like N-terminal" evidence="4">
    <location>
        <begin position="22"/>
        <end position="182"/>
    </location>
</feature>
<organism evidence="5 6">
    <name type="scientific">Lentzea kristufekii</name>
    <dbReference type="NCBI Taxonomy" id="3095430"/>
    <lineage>
        <taxon>Bacteria</taxon>
        <taxon>Bacillati</taxon>
        <taxon>Actinomycetota</taxon>
        <taxon>Actinomycetes</taxon>
        <taxon>Pseudonocardiales</taxon>
        <taxon>Pseudonocardiaceae</taxon>
        <taxon>Lentzea</taxon>
    </lineage>
</organism>
<feature type="domain" description="Glycosyl transferase family 1" evidence="3">
    <location>
        <begin position="198"/>
        <end position="355"/>
    </location>
</feature>
<evidence type="ECO:0000259" key="4">
    <source>
        <dbReference type="Pfam" id="PF13439"/>
    </source>
</evidence>
<accession>A0ABU4TXK6</accession>
<protein>
    <submittedName>
        <fullName evidence="5">Glycosyltransferase</fullName>
        <ecNumber evidence="5">2.4.-.-</ecNumber>
    </submittedName>
</protein>
<evidence type="ECO:0000256" key="1">
    <source>
        <dbReference type="ARBA" id="ARBA00022676"/>
    </source>
</evidence>
<gene>
    <name evidence="5" type="ORF">SK571_26875</name>
</gene>
<dbReference type="Pfam" id="PF13439">
    <property type="entry name" value="Glyco_transf_4"/>
    <property type="match status" value="1"/>
</dbReference>
<reference evidence="5 6" key="1">
    <citation type="submission" date="2023-11" db="EMBL/GenBank/DDBJ databases">
        <title>Lentzea sokolovensis, sp. nov., Lentzea kristufkii, sp. nov., and Lentzea miocenensis, sp. nov., rare actinobacteria from Sokolov Coal Basin, Miocene lacustrine sediment, Czech Republic.</title>
        <authorList>
            <person name="Lara A."/>
            <person name="Kotroba L."/>
            <person name="Nouioui I."/>
            <person name="Neumann-Schaal M."/>
            <person name="Mast Y."/>
            <person name="Chronakova A."/>
        </authorList>
    </citation>
    <scope>NUCLEOTIDE SEQUENCE [LARGE SCALE GENOMIC DNA]</scope>
    <source>
        <strain evidence="5 6">BCCO 10_0798</strain>
    </source>
</reference>
<comment type="caution">
    <text evidence="5">The sequence shown here is derived from an EMBL/GenBank/DDBJ whole genome shotgun (WGS) entry which is preliminary data.</text>
</comment>
<sequence>MKIAMVSLQANPLTALRDRDVTGQRLHVAKLSEALHRQGHDLTIYTRRADARLPERMRIDSGFEVVHVPGGPARQLDQDDVIPHVGEFARSLQEHWAGDVPDLVHAHHWTSGFAAVVSARHSGIPVVQSYHSLRGGDSAARERVVGREATCVIATSGHEADELAGLGVRRSKISTVPWGVDLRTFMPNGPTAPRKGMSRILTVGGLAPHDGVDDLIGALAAVGWTELVVAGGPSRSRPAPDANLRRLRELADRLGVAHRVTFLGRVPHAEIPPLLRSADVVVCPQWHEPFGIVPIEAMACGVPVVATAVGGLAETVVHGVTGVHVPPREPAALARALRTLLANDVRRQEMSFAAEDRARVRYDWQRIALEMSRAYQRAGAPAAAGKEVIAAAR</sequence>
<dbReference type="Gene3D" id="3.40.50.2000">
    <property type="entry name" value="Glycogen Phosphorylase B"/>
    <property type="match status" value="2"/>
</dbReference>
<dbReference type="InterPro" id="IPR001296">
    <property type="entry name" value="Glyco_trans_1"/>
</dbReference>
<evidence type="ECO:0000313" key="6">
    <source>
        <dbReference type="Proteomes" id="UP001271792"/>
    </source>
</evidence>
<dbReference type="GO" id="GO:0016757">
    <property type="term" value="F:glycosyltransferase activity"/>
    <property type="evidence" value="ECO:0007669"/>
    <property type="project" value="UniProtKB-KW"/>
</dbReference>
<evidence type="ECO:0000256" key="2">
    <source>
        <dbReference type="ARBA" id="ARBA00022679"/>
    </source>
</evidence>
<keyword evidence="1 5" id="KW-0328">Glycosyltransferase</keyword>
<dbReference type="Proteomes" id="UP001271792">
    <property type="component" value="Unassembled WGS sequence"/>
</dbReference>
<name>A0ABU4TXK6_9PSEU</name>